<proteinExistence type="predicted"/>
<evidence type="ECO:0000313" key="1">
    <source>
        <dbReference type="EMBL" id="CAB4956010.1"/>
    </source>
</evidence>
<organism evidence="1">
    <name type="scientific">freshwater metagenome</name>
    <dbReference type="NCBI Taxonomy" id="449393"/>
    <lineage>
        <taxon>unclassified sequences</taxon>
        <taxon>metagenomes</taxon>
        <taxon>ecological metagenomes</taxon>
    </lineage>
</organism>
<sequence length="113" mass="12380">MVWPIFVGLKAIEGLLELLTSDRGARPSLNFVNQLFVSAGIGEVGDLHESRDNCVFEIVHRISDIIGKVHDLSLDAFLARKRTLANPIENGSVIFVDSELHRVTATELGLAVD</sequence>
<dbReference type="EMBL" id="CAFBNO010000029">
    <property type="protein sequence ID" value="CAB4956010.1"/>
    <property type="molecule type" value="Genomic_DNA"/>
</dbReference>
<dbReference type="AlphaFoldDB" id="A0A6J7KIW2"/>
<protein>
    <submittedName>
        <fullName evidence="1">Unannotated protein</fullName>
    </submittedName>
</protein>
<gene>
    <name evidence="1" type="ORF">UFOPK3837_00747</name>
</gene>
<name>A0A6J7KIW2_9ZZZZ</name>
<accession>A0A6J7KIW2</accession>
<reference evidence="1" key="1">
    <citation type="submission" date="2020-05" db="EMBL/GenBank/DDBJ databases">
        <authorList>
            <person name="Chiriac C."/>
            <person name="Salcher M."/>
            <person name="Ghai R."/>
            <person name="Kavagutti S V."/>
        </authorList>
    </citation>
    <scope>NUCLEOTIDE SEQUENCE</scope>
</reference>